<reference evidence="2" key="1">
    <citation type="journal article" date="2014" name="Front. Microbiol.">
        <title>High frequency of phylogenetically diverse reductive dehalogenase-homologous genes in deep subseafloor sedimentary metagenomes.</title>
        <authorList>
            <person name="Kawai M."/>
            <person name="Futagami T."/>
            <person name="Toyoda A."/>
            <person name="Takaki Y."/>
            <person name="Nishi S."/>
            <person name="Hori S."/>
            <person name="Arai W."/>
            <person name="Tsubouchi T."/>
            <person name="Morono Y."/>
            <person name="Uchiyama I."/>
            <person name="Ito T."/>
            <person name="Fujiyama A."/>
            <person name="Inagaki F."/>
            <person name="Takami H."/>
        </authorList>
    </citation>
    <scope>NUCLEOTIDE SEQUENCE</scope>
    <source>
        <strain evidence="2">Expedition CK06-06</strain>
    </source>
</reference>
<organism evidence="2">
    <name type="scientific">marine sediment metagenome</name>
    <dbReference type="NCBI Taxonomy" id="412755"/>
    <lineage>
        <taxon>unclassified sequences</taxon>
        <taxon>metagenomes</taxon>
        <taxon>ecological metagenomes</taxon>
    </lineage>
</organism>
<evidence type="ECO:0000259" key="1">
    <source>
        <dbReference type="Pfam" id="PF00535"/>
    </source>
</evidence>
<protein>
    <recommendedName>
        <fullName evidence="1">Glycosyltransferase 2-like domain-containing protein</fullName>
    </recommendedName>
</protein>
<evidence type="ECO:0000313" key="2">
    <source>
        <dbReference type="EMBL" id="GAG25065.1"/>
    </source>
</evidence>
<dbReference type="Gene3D" id="3.90.550.10">
    <property type="entry name" value="Spore Coat Polysaccharide Biosynthesis Protein SpsA, Chain A"/>
    <property type="match status" value="1"/>
</dbReference>
<dbReference type="InterPro" id="IPR029044">
    <property type="entry name" value="Nucleotide-diphossugar_trans"/>
</dbReference>
<dbReference type="AlphaFoldDB" id="X0W3F0"/>
<proteinExistence type="predicted"/>
<dbReference type="EMBL" id="BARS01038652">
    <property type="protein sequence ID" value="GAG25065.1"/>
    <property type="molecule type" value="Genomic_DNA"/>
</dbReference>
<accession>X0W3F0</accession>
<dbReference type="SUPFAM" id="SSF53448">
    <property type="entry name" value="Nucleotide-diphospho-sugar transferases"/>
    <property type="match status" value="1"/>
</dbReference>
<dbReference type="InterPro" id="IPR001173">
    <property type="entry name" value="Glyco_trans_2-like"/>
</dbReference>
<comment type="caution">
    <text evidence="2">The sequence shown here is derived from an EMBL/GenBank/DDBJ whole genome shotgun (WGS) entry which is preliminary data.</text>
</comment>
<name>X0W3F0_9ZZZZ</name>
<gene>
    <name evidence="2" type="ORF">S01H1_59123</name>
</gene>
<feature type="domain" description="Glycosyltransferase 2-like" evidence="1">
    <location>
        <begin position="3"/>
        <end position="82"/>
    </location>
</feature>
<feature type="non-terminal residue" evidence="2">
    <location>
        <position position="85"/>
    </location>
</feature>
<dbReference type="Pfam" id="PF00535">
    <property type="entry name" value="Glycos_transf_2"/>
    <property type="match status" value="1"/>
</dbReference>
<sequence>MISIIIPYHNEGKDFIKATLKSLEDTINVEHEIIIVDDCSGVPLKLNGQVIRHEKNKGVGAAFDTGVKRAKYDRLFLIGSDVRFI</sequence>